<protein>
    <submittedName>
        <fullName evidence="1">Uncharacterized protein</fullName>
    </submittedName>
</protein>
<sequence>MNGLVAMERLDDGPIKVGSEWKETRKMFGKEASEYFEVKELQEPKKIVLYCELERNNR</sequence>
<dbReference type="Proteomes" id="UP000480185">
    <property type="component" value="Unassembled WGS sequence"/>
</dbReference>
<accession>A0A6G1X4X0</accession>
<evidence type="ECO:0000313" key="1">
    <source>
        <dbReference type="EMBL" id="MRG85987.1"/>
    </source>
</evidence>
<keyword evidence="2" id="KW-1185">Reference proteome</keyword>
<dbReference type="EMBL" id="WJNH01000003">
    <property type="protein sequence ID" value="MRG85987.1"/>
    <property type="molecule type" value="Genomic_DNA"/>
</dbReference>
<name>A0A6G1X4X0_9BACI</name>
<reference evidence="1 2" key="1">
    <citation type="submission" date="2019-11" db="EMBL/GenBank/DDBJ databases">
        <authorList>
            <person name="Li J."/>
        </authorList>
    </citation>
    <scope>NUCLEOTIDE SEQUENCE [LARGE SCALE GENOMIC DNA]</scope>
    <source>
        <strain evidence="1 2">J4</strain>
    </source>
</reference>
<dbReference type="AlphaFoldDB" id="A0A6G1X4X0"/>
<evidence type="ECO:0000313" key="2">
    <source>
        <dbReference type="Proteomes" id="UP000480185"/>
    </source>
</evidence>
<proteinExistence type="predicted"/>
<comment type="caution">
    <text evidence="1">The sequence shown here is derived from an EMBL/GenBank/DDBJ whole genome shotgun (WGS) entry which is preliminary data.</text>
</comment>
<organism evidence="1 2">
    <name type="scientific">Salinibacillus xinjiangensis</name>
    <dbReference type="NCBI Taxonomy" id="1229268"/>
    <lineage>
        <taxon>Bacteria</taxon>
        <taxon>Bacillati</taxon>
        <taxon>Bacillota</taxon>
        <taxon>Bacilli</taxon>
        <taxon>Bacillales</taxon>
        <taxon>Bacillaceae</taxon>
        <taxon>Salinibacillus</taxon>
    </lineage>
</organism>
<gene>
    <name evidence="1" type="ORF">GH754_06520</name>
</gene>